<dbReference type="PANTHER" id="PTHR42756">
    <property type="entry name" value="TRANSCRIPTIONAL REGULATOR, MARR"/>
    <property type="match status" value="1"/>
</dbReference>
<evidence type="ECO:0000259" key="4">
    <source>
        <dbReference type="PROSITE" id="PS50995"/>
    </source>
</evidence>
<dbReference type="RefSeq" id="WP_242936142.1">
    <property type="nucleotide sequence ID" value="NZ_CP094326.1"/>
</dbReference>
<dbReference type="InterPro" id="IPR036388">
    <property type="entry name" value="WH-like_DNA-bd_sf"/>
</dbReference>
<keyword evidence="3" id="KW-0804">Transcription</keyword>
<dbReference type="InterPro" id="IPR036390">
    <property type="entry name" value="WH_DNA-bd_sf"/>
</dbReference>
<dbReference type="EMBL" id="CP094326">
    <property type="protein sequence ID" value="UNY97731.1"/>
    <property type="molecule type" value="Genomic_DNA"/>
</dbReference>
<dbReference type="SUPFAM" id="SSF46785">
    <property type="entry name" value="Winged helix' DNA-binding domain"/>
    <property type="match status" value="1"/>
</dbReference>
<reference evidence="5 6" key="1">
    <citation type="journal article" date="2018" name="Int. J. Syst. Evol. Microbiol.">
        <title>Zhouia spongiae sp. nov., isolated from a marine sponge.</title>
        <authorList>
            <person name="Zhuang L."/>
            <person name="Lin B."/>
            <person name="Qin F."/>
            <person name="Luo L."/>
        </authorList>
    </citation>
    <scope>NUCLEOTIDE SEQUENCE [LARGE SCALE GENOMIC DNA]</scope>
    <source>
        <strain evidence="5 6">HN-Y44</strain>
    </source>
</reference>
<gene>
    <name evidence="5" type="ORF">MQE36_11615</name>
</gene>
<sequence length="199" mass="22976">MKKNVFNPEYQQEDISGKIVFGLGRISEVYKALLWDKAKVAGLSPIQIQLLLFIDSHRDDFCNISHLAKEFNVTKPTISDAIKVLHKKELIIKNHSQTDSRSYTIALSPSGHQIINPTINFAQPLQAQIDTLKKEQIEDLFKTLSELIYKLNRSGILQVQRTCFACKYYKKNNDTHYCSLMEKQLQNQEIRLDCPEFSE</sequence>
<evidence type="ECO:0000256" key="2">
    <source>
        <dbReference type="ARBA" id="ARBA00023125"/>
    </source>
</evidence>
<evidence type="ECO:0000256" key="1">
    <source>
        <dbReference type="ARBA" id="ARBA00023015"/>
    </source>
</evidence>
<dbReference type="Proteomes" id="UP000829476">
    <property type="component" value="Chromosome"/>
</dbReference>
<dbReference type="PROSITE" id="PS50995">
    <property type="entry name" value="HTH_MARR_2"/>
    <property type="match status" value="1"/>
</dbReference>
<evidence type="ECO:0000313" key="6">
    <source>
        <dbReference type="Proteomes" id="UP000829476"/>
    </source>
</evidence>
<evidence type="ECO:0000313" key="5">
    <source>
        <dbReference type="EMBL" id="UNY97731.1"/>
    </source>
</evidence>
<dbReference type="PANTHER" id="PTHR42756:SF1">
    <property type="entry name" value="TRANSCRIPTIONAL REPRESSOR OF EMRAB OPERON"/>
    <property type="match status" value="1"/>
</dbReference>
<dbReference type="Pfam" id="PF12802">
    <property type="entry name" value="MarR_2"/>
    <property type="match status" value="1"/>
</dbReference>
<dbReference type="InterPro" id="IPR000835">
    <property type="entry name" value="HTH_MarR-typ"/>
</dbReference>
<evidence type="ECO:0000256" key="3">
    <source>
        <dbReference type="ARBA" id="ARBA00023163"/>
    </source>
</evidence>
<dbReference type="SMART" id="SM00347">
    <property type="entry name" value="HTH_MARR"/>
    <property type="match status" value="1"/>
</dbReference>
<feature type="domain" description="HTH marR-type" evidence="4">
    <location>
        <begin position="16"/>
        <end position="149"/>
    </location>
</feature>
<proteinExistence type="predicted"/>
<organism evidence="5 6">
    <name type="scientific">Zhouia spongiae</name>
    <dbReference type="NCBI Taxonomy" id="2202721"/>
    <lineage>
        <taxon>Bacteria</taxon>
        <taxon>Pseudomonadati</taxon>
        <taxon>Bacteroidota</taxon>
        <taxon>Flavobacteriia</taxon>
        <taxon>Flavobacteriales</taxon>
        <taxon>Flavobacteriaceae</taxon>
        <taxon>Zhouia</taxon>
    </lineage>
</organism>
<keyword evidence="1" id="KW-0805">Transcription regulation</keyword>
<dbReference type="Gene3D" id="1.10.10.10">
    <property type="entry name" value="Winged helix-like DNA-binding domain superfamily/Winged helix DNA-binding domain"/>
    <property type="match status" value="1"/>
</dbReference>
<protein>
    <submittedName>
        <fullName evidence="5">MarR family transcriptional regulator</fullName>
    </submittedName>
</protein>
<accession>A0ABY3YJQ3</accession>
<keyword evidence="2" id="KW-0238">DNA-binding</keyword>
<name>A0ABY3YJQ3_9FLAO</name>
<keyword evidence="6" id="KW-1185">Reference proteome</keyword>